<evidence type="ECO:0000256" key="15">
    <source>
        <dbReference type="RuleBase" id="RU000461"/>
    </source>
</evidence>
<dbReference type="Pfam" id="PF00067">
    <property type="entry name" value="p450"/>
    <property type="match status" value="1"/>
</dbReference>
<accession>A0A834HUH2</accession>
<keyword evidence="8" id="KW-0256">Endoplasmic reticulum</keyword>
<comment type="cofactor">
    <cofactor evidence="1 14">
        <name>heme</name>
        <dbReference type="ChEBI" id="CHEBI:30413"/>
    </cofactor>
</comment>
<dbReference type="SUPFAM" id="SSF48264">
    <property type="entry name" value="Cytochrome P450"/>
    <property type="match status" value="1"/>
</dbReference>
<evidence type="ECO:0000313" key="17">
    <source>
        <dbReference type="Proteomes" id="UP000625711"/>
    </source>
</evidence>
<evidence type="ECO:0000256" key="8">
    <source>
        <dbReference type="ARBA" id="ARBA00022824"/>
    </source>
</evidence>
<keyword evidence="11 14" id="KW-0408">Iron</keyword>
<keyword evidence="7 14" id="KW-0479">Metal-binding</keyword>
<name>A0A834HUH2_RHYFE</name>
<dbReference type="Gene3D" id="1.10.630.10">
    <property type="entry name" value="Cytochrome P450"/>
    <property type="match status" value="1"/>
</dbReference>
<dbReference type="AlphaFoldDB" id="A0A834HUH2"/>
<evidence type="ECO:0000256" key="11">
    <source>
        <dbReference type="ARBA" id="ARBA00023004"/>
    </source>
</evidence>
<evidence type="ECO:0000256" key="12">
    <source>
        <dbReference type="ARBA" id="ARBA00023033"/>
    </source>
</evidence>
<feature type="binding site" description="axial binding residue" evidence="14">
    <location>
        <position position="425"/>
    </location>
    <ligand>
        <name>heme</name>
        <dbReference type="ChEBI" id="CHEBI:30413"/>
    </ligand>
    <ligandPart>
        <name>Fe</name>
        <dbReference type="ChEBI" id="CHEBI:18248"/>
    </ligandPart>
</feature>
<dbReference type="InterPro" id="IPR050196">
    <property type="entry name" value="Cytochrome_P450_Monoox"/>
</dbReference>
<proteinExistence type="inferred from homology"/>
<evidence type="ECO:0000313" key="16">
    <source>
        <dbReference type="EMBL" id="KAF7267364.1"/>
    </source>
</evidence>
<dbReference type="OrthoDB" id="1470350at2759"/>
<comment type="subcellular location">
    <subcellularLocation>
        <location evidence="4">Endoplasmic reticulum membrane</location>
        <topology evidence="4">Peripheral membrane protein</topology>
    </subcellularLocation>
    <subcellularLocation>
        <location evidence="3">Microsome membrane</location>
        <topology evidence="3">Peripheral membrane protein</topology>
    </subcellularLocation>
</comment>
<dbReference type="GO" id="GO:0005506">
    <property type="term" value="F:iron ion binding"/>
    <property type="evidence" value="ECO:0007669"/>
    <property type="project" value="InterPro"/>
</dbReference>
<organism evidence="16 17">
    <name type="scientific">Rhynchophorus ferrugineus</name>
    <name type="common">Red palm weevil</name>
    <name type="synonym">Curculio ferrugineus</name>
    <dbReference type="NCBI Taxonomy" id="354439"/>
    <lineage>
        <taxon>Eukaryota</taxon>
        <taxon>Metazoa</taxon>
        <taxon>Ecdysozoa</taxon>
        <taxon>Arthropoda</taxon>
        <taxon>Hexapoda</taxon>
        <taxon>Insecta</taxon>
        <taxon>Pterygota</taxon>
        <taxon>Neoptera</taxon>
        <taxon>Endopterygota</taxon>
        <taxon>Coleoptera</taxon>
        <taxon>Polyphaga</taxon>
        <taxon>Cucujiformia</taxon>
        <taxon>Curculionidae</taxon>
        <taxon>Dryophthorinae</taxon>
        <taxon>Rhynchophorus</taxon>
    </lineage>
</organism>
<keyword evidence="6 14" id="KW-0349">Heme</keyword>
<keyword evidence="10 15" id="KW-0560">Oxidoreductase</keyword>
<dbReference type="GO" id="GO:0020037">
    <property type="term" value="F:heme binding"/>
    <property type="evidence" value="ECO:0007669"/>
    <property type="project" value="InterPro"/>
</dbReference>
<evidence type="ECO:0000256" key="10">
    <source>
        <dbReference type="ARBA" id="ARBA00023002"/>
    </source>
</evidence>
<evidence type="ECO:0000256" key="14">
    <source>
        <dbReference type="PIRSR" id="PIRSR602401-1"/>
    </source>
</evidence>
<dbReference type="GO" id="GO:0005789">
    <property type="term" value="C:endoplasmic reticulum membrane"/>
    <property type="evidence" value="ECO:0007669"/>
    <property type="project" value="UniProtKB-SubCell"/>
</dbReference>
<dbReference type="PANTHER" id="PTHR24291">
    <property type="entry name" value="CYTOCHROME P450 FAMILY 4"/>
    <property type="match status" value="1"/>
</dbReference>
<reference evidence="16" key="1">
    <citation type="submission" date="2020-08" db="EMBL/GenBank/DDBJ databases">
        <title>Genome sequencing and assembly of the red palm weevil Rhynchophorus ferrugineus.</title>
        <authorList>
            <person name="Dias G.B."/>
            <person name="Bergman C.M."/>
            <person name="Manee M."/>
        </authorList>
    </citation>
    <scope>NUCLEOTIDE SEQUENCE</scope>
    <source>
        <strain evidence="16">AA-2017</strain>
        <tissue evidence="16">Whole larva</tissue>
    </source>
</reference>
<evidence type="ECO:0000256" key="2">
    <source>
        <dbReference type="ARBA" id="ARBA00003690"/>
    </source>
</evidence>
<keyword evidence="9" id="KW-0492">Microsome</keyword>
<evidence type="ECO:0000256" key="1">
    <source>
        <dbReference type="ARBA" id="ARBA00001971"/>
    </source>
</evidence>
<keyword evidence="13" id="KW-0472">Membrane</keyword>
<evidence type="ECO:0000256" key="13">
    <source>
        <dbReference type="ARBA" id="ARBA00023136"/>
    </source>
</evidence>
<evidence type="ECO:0000256" key="4">
    <source>
        <dbReference type="ARBA" id="ARBA00004406"/>
    </source>
</evidence>
<dbReference type="Proteomes" id="UP000625711">
    <property type="component" value="Unassembled WGS sequence"/>
</dbReference>
<dbReference type="InterPro" id="IPR002401">
    <property type="entry name" value="Cyt_P450_E_grp-I"/>
</dbReference>
<evidence type="ECO:0000256" key="9">
    <source>
        <dbReference type="ARBA" id="ARBA00022848"/>
    </source>
</evidence>
<dbReference type="InterPro" id="IPR017972">
    <property type="entry name" value="Cyt_P450_CS"/>
</dbReference>
<keyword evidence="17" id="KW-1185">Reference proteome</keyword>
<evidence type="ECO:0008006" key="18">
    <source>
        <dbReference type="Google" id="ProtNLM"/>
    </source>
</evidence>
<evidence type="ECO:0000256" key="6">
    <source>
        <dbReference type="ARBA" id="ARBA00022617"/>
    </source>
</evidence>
<keyword evidence="12 15" id="KW-0503">Monooxygenase</keyword>
<protein>
    <recommendedName>
        <fullName evidence="18">Cytochrome P450</fullName>
    </recommendedName>
</protein>
<comment type="similarity">
    <text evidence="5 15">Belongs to the cytochrome P450 family.</text>
</comment>
<evidence type="ECO:0000256" key="3">
    <source>
        <dbReference type="ARBA" id="ARBA00004174"/>
    </source>
</evidence>
<dbReference type="PROSITE" id="PS00086">
    <property type="entry name" value="CYTOCHROME_P450"/>
    <property type="match status" value="1"/>
</dbReference>
<dbReference type="InterPro" id="IPR036396">
    <property type="entry name" value="Cyt_P450_sf"/>
</dbReference>
<comment type="caution">
    <text evidence="16">The sequence shown here is derived from an EMBL/GenBank/DDBJ whole genome shotgun (WGS) entry which is preliminary data.</text>
</comment>
<dbReference type="InterPro" id="IPR001128">
    <property type="entry name" value="Cyt_P450"/>
</dbReference>
<dbReference type="EMBL" id="JAACXV010014432">
    <property type="protein sequence ID" value="KAF7267364.1"/>
    <property type="molecule type" value="Genomic_DNA"/>
</dbReference>
<dbReference type="GO" id="GO:0016705">
    <property type="term" value="F:oxidoreductase activity, acting on paired donors, with incorporation or reduction of molecular oxygen"/>
    <property type="evidence" value="ECO:0007669"/>
    <property type="project" value="InterPro"/>
</dbReference>
<dbReference type="PRINTS" id="PR00463">
    <property type="entry name" value="EP450I"/>
</dbReference>
<dbReference type="PRINTS" id="PR00385">
    <property type="entry name" value="P450"/>
</dbReference>
<comment type="function">
    <text evidence="2">May be involved in the metabolism of insect hormones and in the breakdown of synthetic insecticides.</text>
</comment>
<evidence type="ECO:0000256" key="7">
    <source>
        <dbReference type="ARBA" id="ARBA00022723"/>
    </source>
</evidence>
<dbReference type="PANTHER" id="PTHR24291:SF189">
    <property type="entry name" value="CYTOCHROME P450 4C3-RELATED"/>
    <property type="match status" value="1"/>
</dbReference>
<dbReference type="GO" id="GO:0004497">
    <property type="term" value="F:monooxygenase activity"/>
    <property type="evidence" value="ECO:0007669"/>
    <property type="project" value="UniProtKB-KW"/>
</dbReference>
<sequence>MDTIKSNRLLTFFYTPKKRNLYKSASKLPGPYGLPIVGSSLRFLGQASDIYKCIDGLFLEYHSANIFKVWFGTKLVYCTADAKVFDIVFTSPHALRKEPFYNLGDKLFGGGLFSQKSIPKWRRNRKFITPAFNSQMLNSFMEVFVQRSNELIEFMRQYEKKKDVDLYDFLSRYALKTICDTAMGVNIDTEPEGDSFNHWIERALEILIERIFNIYYQIDIIFCNSALGKEFLDLCDKSRSFTRKIIVKKRQQMEEEKKNKDIYYEAAEGRKLLTFIDMLLKVTYEDNKSYFTDEEIVDETITLMGAGSDTTSNTNAFALVLLGMHQDIQEKVLAEILEVVGPERNVCVDDLPHLKFLERVIKETLRVFPVGPILARTLDGDINVGDHVLSKGGSICFGVLRLHRKNAAKIQPGSYVPFSYGPRNCLGLRYAMMTMKVILATILRRYKVFTDYKSIEEIDIKCSVMTRPINGYKLYYESRK</sequence>
<gene>
    <name evidence="16" type="ORF">GWI33_019374</name>
</gene>
<evidence type="ECO:0000256" key="5">
    <source>
        <dbReference type="ARBA" id="ARBA00010617"/>
    </source>
</evidence>